<evidence type="ECO:0000313" key="1">
    <source>
        <dbReference type="EMBL" id="OIQ62973.1"/>
    </source>
</evidence>
<reference evidence="1" key="1">
    <citation type="submission" date="2016-10" db="EMBL/GenBank/DDBJ databases">
        <title>Sequence of Gallionella enrichment culture.</title>
        <authorList>
            <person name="Poehlein A."/>
            <person name="Muehling M."/>
            <person name="Daniel R."/>
        </authorList>
    </citation>
    <scope>NUCLEOTIDE SEQUENCE</scope>
</reference>
<dbReference type="AlphaFoldDB" id="A0A1J5PHD8"/>
<name>A0A1J5PHD8_9ZZZZ</name>
<dbReference type="EMBL" id="MLJW01009424">
    <property type="protein sequence ID" value="OIQ62973.1"/>
    <property type="molecule type" value="Genomic_DNA"/>
</dbReference>
<organism evidence="1">
    <name type="scientific">mine drainage metagenome</name>
    <dbReference type="NCBI Taxonomy" id="410659"/>
    <lineage>
        <taxon>unclassified sequences</taxon>
        <taxon>metagenomes</taxon>
        <taxon>ecological metagenomes</taxon>
    </lineage>
</organism>
<proteinExistence type="predicted"/>
<gene>
    <name evidence="1" type="ORF">GALL_554920</name>
</gene>
<accession>A0A1J5PHD8</accession>
<sequence>MASRNYPAGASIGNHRNSKALDEIQCCHRGGIGPNVGAQDEKWFGGDTDRVGNSLEFGRM</sequence>
<protein>
    <submittedName>
        <fullName evidence="1">Uncharacterized protein</fullName>
    </submittedName>
</protein>
<comment type="caution">
    <text evidence="1">The sequence shown here is derived from an EMBL/GenBank/DDBJ whole genome shotgun (WGS) entry which is preliminary data.</text>
</comment>